<evidence type="ECO:0000259" key="7">
    <source>
        <dbReference type="Pfam" id="PF01035"/>
    </source>
</evidence>
<dbReference type="GO" id="GO:0032259">
    <property type="term" value="P:methylation"/>
    <property type="evidence" value="ECO:0007669"/>
    <property type="project" value="UniProtKB-KW"/>
</dbReference>
<evidence type="ECO:0000256" key="3">
    <source>
        <dbReference type="ARBA" id="ARBA00022679"/>
    </source>
</evidence>
<comment type="catalytic activity">
    <reaction evidence="6">
        <text>a 6-O-methyl-2'-deoxyguanosine in DNA + L-cysteinyl-[protein] = S-methyl-L-cysteinyl-[protein] + a 2'-deoxyguanosine in DNA</text>
        <dbReference type="Rhea" id="RHEA:24000"/>
        <dbReference type="Rhea" id="RHEA-COMP:10131"/>
        <dbReference type="Rhea" id="RHEA-COMP:10132"/>
        <dbReference type="Rhea" id="RHEA-COMP:11367"/>
        <dbReference type="Rhea" id="RHEA-COMP:11368"/>
        <dbReference type="ChEBI" id="CHEBI:29950"/>
        <dbReference type="ChEBI" id="CHEBI:82612"/>
        <dbReference type="ChEBI" id="CHEBI:85445"/>
        <dbReference type="ChEBI" id="CHEBI:85448"/>
        <dbReference type="EC" id="2.1.1.63"/>
    </reaction>
</comment>
<keyword evidence="9" id="KW-1185">Reference proteome</keyword>
<evidence type="ECO:0000313" key="8">
    <source>
        <dbReference type="EMBL" id="BDZ39082.1"/>
    </source>
</evidence>
<dbReference type="Pfam" id="PF01035">
    <property type="entry name" value="DNA_binding_1"/>
    <property type="match status" value="1"/>
</dbReference>
<dbReference type="Gene3D" id="1.10.10.10">
    <property type="entry name" value="Winged helix-like DNA-binding domain superfamily/Winged helix DNA-binding domain"/>
    <property type="match status" value="1"/>
</dbReference>
<dbReference type="InterPro" id="IPR036217">
    <property type="entry name" value="MethylDNA_cys_MeTrfase_DNAb"/>
</dbReference>
<protein>
    <submittedName>
        <fullName evidence="8">Methylated-DNA:protein-cysteine methyltransferase</fullName>
    </submittedName>
</protein>
<dbReference type="EMBL" id="AP027728">
    <property type="protein sequence ID" value="BDZ39082.1"/>
    <property type="molecule type" value="Genomic_DNA"/>
</dbReference>
<keyword evidence="4" id="KW-0227">DNA damage</keyword>
<evidence type="ECO:0000256" key="1">
    <source>
        <dbReference type="ARBA" id="ARBA00001286"/>
    </source>
</evidence>
<evidence type="ECO:0000313" key="9">
    <source>
        <dbReference type="Proteomes" id="UP001321543"/>
    </source>
</evidence>
<dbReference type="NCBIfam" id="TIGR00589">
    <property type="entry name" value="ogt"/>
    <property type="match status" value="1"/>
</dbReference>
<dbReference type="InterPro" id="IPR001497">
    <property type="entry name" value="MethylDNA_cys_MeTrfase_AS"/>
</dbReference>
<evidence type="ECO:0000256" key="5">
    <source>
        <dbReference type="ARBA" id="ARBA00023204"/>
    </source>
</evidence>
<proteinExistence type="predicted"/>
<comment type="catalytic activity">
    <reaction evidence="1">
        <text>a 4-O-methyl-thymidine in DNA + L-cysteinyl-[protein] = a thymidine in DNA + S-methyl-L-cysteinyl-[protein]</text>
        <dbReference type="Rhea" id="RHEA:53428"/>
        <dbReference type="Rhea" id="RHEA-COMP:10131"/>
        <dbReference type="Rhea" id="RHEA-COMP:10132"/>
        <dbReference type="Rhea" id="RHEA-COMP:13555"/>
        <dbReference type="Rhea" id="RHEA-COMP:13556"/>
        <dbReference type="ChEBI" id="CHEBI:29950"/>
        <dbReference type="ChEBI" id="CHEBI:82612"/>
        <dbReference type="ChEBI" id="CHEBI:137386"/>
        <dbReference type="ChEBI" id="CHEBI:137387"/>
        <dbReference type="EC" id="2.1.1.63"/>
    </reaction>
</comment>
<dbReference type="Proteomes" id="UP001321543">
    <property type="component" value="Chromosome"/>
</dbReference>
<sequence length="171" mass="18319">MNSMTARIQTIDTPDGALTILADPSQRVLASGWSDDHAAIIERVHVSLRPDDIIEAETDAAAAARAYYGGDLTAIDTVAVRQHGTELQHAGWRTLRRIAPGRPLTYSEFAVELGRPQAVRAAASVCARNAPALFVPCHRVLRSDGSLGGFAWGLPVKRSLLDREAAAAAIR</sequence>
<dbReference type="SUPFAM" id="SSF46767">
    <property type="entry name" value="Methylated DNA-protein cysteine methyltransferase, C-terminal domain"/>
    <property type="match status" value="1"/>
</dbReference>
<organism evidence="8 9">
    <name type="scientific">Microbacterium suwonense</name>
    <dbReference type="NCBI Taxonomy" id="683047"/>
    <lineage>
        <taxon>Bacteria</taxon>
        <taxon>Bacillati</taxon>
        <taxon>Actinomycetota</taxon>
        <taxon>Actinomycetes</taxon>
        <taxon>Micrococcales</taxon>
        <taxon>Microbacteriaceae</taxon>
        <taxon>Microbacterium</taxon>
    </lineage>
</organism>
<feature type="domain" description="Methylated-DNA-[protein]-cysteine S-methyltransferase DNA binding" evidence="7">
    <location>
        <begin position="87"/>
        <end position="165"/>
    </location>
</feature>
<evidence type="ECO:0000256" key="2">
    <source>
        <dbReference type="ARBA" id="ARBA00022603"/>
    </source>
</evidence>
<dbReference type="PROSITE" id="PS00374">
    <property type="entry name" value="MGMT"/>
    <property type="match status" value="1"/>
</dbReference>
<reference evidence="9" key="1">
    <citation type="journal article" date="2019" name="Int. J. Syst. Evol. Microbiol.">
        <title>The Global Catalogue of Microorganisms (GCM) 10K type strain sequencing project: providing services to taxonomists for standard genome sequencing and annotation.</title>
        <authorList>
            <consortium name="The Broad Institute Genomics Platform"/>
            <consortium name="The Broad Institute Genome Sequencing Center for Infectious Disease"/>
            <person name="Wu L."/>
            <person name="Ma J."/>
        </authorList>
    </citation>
    <scope>NUCLEOTIDE SEQUENCE [LARGE SCALE GENOMIC DNA]</scope>
    <source>
        <strain evidence="9">NBRC 106310</strain>
    </source>
</reference>
<name>A0ABM8FUC9_9MICO</name>
<dbReference type="InterPro" id="IPR036388">
    <property type="entry name" value="WH-like_DNA-bd_sf"/>
</dbReference>
<evidence type="ECO:0000256" key="6">
    <source>
        <dbReference type="ARBA" id="ARBA00049348"/>
    </source>
</evidence>
<keyword evidence="3" id="KW-0808">Transferase</keyword>
<keyword evidence="5" id="KW-0234">DNA repair</keyword>
<keyword evidence="2 8" id="KW-0489">Methyltransferase</keyword>
<dbReference type="PANTHER" id="PTHR10815">
    <property type="entry name" value="METHYLATED-DNA--PROTEIN-CYSTEINE METHYLTRANSFERASE"/>
    <property type="match status" value="1"/>
</dbReference>
<accession>A0ABM8FUC9</accession>
<dbReference type="CDD" id="cd06445">
    <property type="entry name" value="ATase"/>
    <property type="match status" value="1"/>
</dbReference>
<evidence type="ECO:0000256" key="4">
    <source>
        <dbReference type="ARBA" id="ARBA00022763"/>
    </source>
</evidence>
<dbReference type="GO" id="GO:0008168">
    <property type="term" value="F:methyltransferase activity"/>
    <property type="evidence" value="ECO:0007669"/>
    <property type="project" value="UniProtKB-KW"/>
</dbReference>
<dbReference type="PANTHER" id="PTHR10815:SF13">
    <property type="entry name" value="METHYLATED-DNA--PROTEIN-CYSTEINE METHYLTRANSFERASE"/>
    <property type="match status" value="1"/>
</dbReference>
<dbReference type="InterPro" id="IPR014048">
    <property type="entry name" value="MethylDNA_cys_MeTrfase_DNA-bd"/>
</dbReference>
<gene>
    <name evidence="8" type="ORF">GCM10025863_16960</name>
</gene>